<accession>A0A2C6L9F2</accession>
<dbReference type="AlphaFoldDB" id="A0A2C6L9F2"/>
<sequence>MGGKSSVESPEQLTAVVWWTRPFCGWLLVLASQSFMKETNCAIAKERLRLFEQRTIMQKFQVFSFVDGYGLTSHKVGARSLCIIRFSLLPFAWTAAWPP</sequence>
<proteinExistence type="predicted"/>
<protein>
    <submittedName>
        <fullName evidence="1">Uncharacterized protein</fullName>
    </submittedName>
</protein>
<dbReference type="GeneID" id="94425131"/>
<dbReference type="EMBL" id="MIGC01000680">
    <property type="protein sequence ID" value="PHJ24429.1"/>
    <property type="molecule type" value="Genomic_DNA"/>
</dbReference>
<dbReference type="RefSeq" id="XP_067926102.1">
    <property type="nucleotide sequence ID" value="XM_068061920.1"/>
</dbReference>
<dbReference type="Proteomes" id="UP000221165">
    <property type="component" value="Unassembled WGS sequence"/>
</dbReference>
<keyword evidence="2" id="KW-1185">Reference proteome</keyword>
<dbReference type="VEuPathDB" id="ToxoDB:CSUI_001715"/>
<evidence type="ECO:0000313" key="1">
    <source>
        <dbReference type="EMBL" id="PHJ24429.1"/>
    </source>
</evidence>
<gene>
    <name evidence="1" type="ORF">CSUI_001715</name>
</gene>
<reference evidence="1 2" key="1">
    <citation type="journal article" date="2017" name="Int. J. Parasitol.">
        <title>The genome of the protozoan parasite Cystoisospora suis and a reverse vaccinology approach to identify vaccine candidates.</title>
        <authorList>
            <person name="Palmieri N."/>
            <person name="Shrestha A."/>
            <person name="Ruttkowski B."/>
            <person name="Beck T."/>
            <person name="Vogl C."/>
            <person name="Tomley F."/>
            <person name="Blake D.P."/>
            <person name="Joachim A."/>
        </authorList>
    </citation>
    <scope>NUCLEOTIDE SEQUENCE [LARGE SCALE GENOMIC DNA]</scope>
    <source>
        <strain evidence="1 2">Wien I</strain>
    </source>
</reference>
<organism evidence="1 2">
    <name type="scientific">Cystoisospora suis</name>
    <dbReference type="NCBI Taxonomy" id="483139"/>
    <lineage>
        <taxon>Eukaryota</taxon>
        <taxon>Sar</taxon>
        <taxon>Alveolata</taxon>
        <taxon>Apicomplexa</taxon>
        <taxon>Conoidasida</taxon>
        <taxon>Coccidia</taxon>
        <taxon>Eucoccidiorida</taxon>
        <taxon>Eimeriorina</taxon>
        <taxon>Sarcocystidae</taxon>
        <taxon>Cystoisospora</taxon>
    </lineage>
</organism>
<name>A0A2C6L9F2_9APIC</name>
<evidence type="ECO:0000313" key="2">
    <source>
        <dbReference type="Proteomes" id="UP000221165"/>
    </source>
</evidence>
<comment type="caution">
    <text evidence="1">The sequence shown here is derived from an EMBL/GenBank/DDBJ whole genome shotgun (WGS) entry which is preliminary data.</text>
</comment>